<protein>
    <recommendedName>
        <fullName evidence="3">Xylanolytic transcriptional activator regulatory domain-containing protein</fullName>
    </recommendedName>
</protein>
<gene>
    <name evidence="4" type="ORF">FH972_021624</name>
</gene>
<dbReference type="PANTHER" id="PTHR31001">
    <property type="entry name" value="UNCHARACTERIZED TRANSCRIPTIONAL REGULATORY PROTEIN"/>
    <property type="match status" value="1"/>
</dbReference>
<dbReference type="GO" id="GO:0008270">
    <property type="term" value="F:zinc ion binding"/>
    <property type="evidence" value="ECO:0007669"/>
    <property type="project" value="InterPro"/>
</dbReference>
<evidence type="ECO:0000259" key="3">
    <source>
        <dbReference type="Pfam" id="PF04082"/>
    </source>
</evidence>
<dbReference type="Pfam" id="PF04082">
    <property type="entry name" value="Fungal_trans"/>
    <property type="match status" value="1"/>
</dbReference>
<evidence type="ECO:0000313" key="4">
    <source>
        <dbReference type="EMBL" id="KAB8337324.1"/>
    </source>
</evidence>
<dbReference type="OrthoDB" id="2406834at2759"/>
<name>A0A5N6KQ85_9ROSI</name>
<dbReference type="InterPro" id="IPR007219">
    <property type="entry name" value="XnlR_reg_dom"/>
</dbReference>
<comment type="caution">
    <text evidence="4">The sequence shown here is derived from an EMBL/GenBank/DDBJ whole genome shotgun (WGS) entry which is preliminary data.</text>
</comment>
<dbReference type="Proteomes" id="UP000327013">
    <property type="component" value="Unassembled WGS sequence"/>
</dbReference>
<evidence type="ECO:0000256" key="2">
    <source>
        <dbReference type="ARBA" id="ARBA00023242"/>
    </source>
</evidence>
<evidence type="ECO:0000256" key="1">
    <source>
        <dbReference type="ARBA" id="ARBA00004123"/>
    </source>
</evidence>
<evidence type="ECO:0000313" key="5">
    <source>
        <dbReference type="Proteomes" id="UP000327013"/>
    </source>
</evidence>
<dbReference type="EMBL" id="VIBQ01000009">
    <property type="protein sequence ID" value="KAB8337324.1"/>
    <property type="molecule type" value="Genomic_DNA"/>
</dbReference>
<dbReference type="GO" id="GO:0005634">
    <property type="term" value="C:nucleus"/>
    <property type="evidence" value="ECO:0007669"/>
    <property type="project" value="UniProtKB-SubCell"/>
</dbReference>
<keyword evidence="2" id="KW-0539">Nucleus</keyword>
<comment type="subcellular location">
    <subcellularLocation>
        <location evidence="1">Nucleus</location>
    </subcellularLocation>
</comment>
<dbReference type="PANTHER" id="PTHR31001:SF81">
    <property type="entry name" value="ZN(II)2CYS6 TRANSCRIPTION FACTOR"/>
    <property type="match status" value="1"/>
</dbReference>
<organism evidence="4 5">
    <name type="scientific">Carpinus fangiana</name>
    <dbReference type="NCBI Taxonomy" id="176857"/>
    <lineage>
        <taxon>Eukaryota</taxon>
        <taxon>Viridiplantae</taxon>
        <taxon>Streptophyta</taxon>
        <taxon>Embryophyta</taxon>
        <taxon>Tracheophyta</taxon>
        <taxon>Spermatophyta</taxon>
        <taxon>Magnoliopsida</taxon>
        <taxon>eudicotyledons</taxon>
        <taxon>Gunneridae</taxon>
        <taxon>Pentapetalae</taxon>
        <taxon>rosids</taxon>
        <taxon>fabids</taxon>
        <taxon>Fagales</taxon>
        <taxon>Betulaceae</taxon>
        <taxon>Carpinus</taxon>
    </lineage>
</organism>
<dbReference type="CDD" id="cd12148">
    <property type="entry name" value="fungal_TF_MHR"/>
    <property type="match status" value="1"/>
</dbReference>
<keyword evidence="5" id="KW-1185">Reference proteome</keyword>
<accession>A0A5N6KQ85</accession>
<dbReference type="InterPro" id="IPR050613">
    <property type="entry name" value="Sec_Metabolite_Reg"/>
</dbReference>
<dbReference type="GO" id="GO:0003677">
    <property type="term" value="F:DNA binding"/>
    <property type="evidence" value="ECO:0007669"/>
    <property type="project" value="InterPro"/>
</dbReference>
<feature type="domain" description="Xylanolytic transcriptional activator regulatory" evidence="3">
    <location>
        <begin position="47"/>
        <end position="201"/>
    </location>
</feature>
<dbReference type="AlphaFoldDB" id="A0A5N6KQ85"/>
<proteinExistence type="predicted"/>
<dbReference type="GO" id="GO:0006351">
    <property type="term" value="P:DNA-templated transcription"/>
    <property type="evidence" value="ECO:0007669"/>
    <property type="project" value="InterPro"/>
</dbReference>
<reference evidence="4 5" key="1">
    <citation type="submission" date="2019-06" db="EMBL/GenBank/DDBJ databases">
        <title>A chromosomal-level reference genome of Carpinus fangiana (Coryloideae, Betulaceae).</title>
        <authorList>
            <person name="Yang X."/>
            <person name="Wang Z."/>
            <person name="Zhang L."/>
            <person name="Hao G."/>
            <person name="Liu J."/>
            <person name="Yang Y."/>
        </authorList>
    </citation>
    <scope>NUCLEOTIDE SEQUENCE [LARGE SCALE GENOMIC DNA]</scope>
    <source>
        <strain evidence="4">Cfa_2016G</strain>
        <tissue evidence="4">Leaf</tissue>
    </source>
</reference>
<sequence length="419" mass="47512">MPNAAPISIFGIGNRHPFANYWTATGGLAEVVGVLPTKDQADILIAKYFEIIDPLYPILDRDEFIEGYERFWQMSYPERCNVDAALLALHFVVYASATQFIELAFPSDQPKTAEFYISAAHQALRISSYWNHVTMPTVQAMTMTFYFLINDNHVSDAYTHTGMTVRQAYVLQLNRNPEVVDGTLTTKEKGLRLRLWQTVMHQDVGLTQFLKLPPAATHTDITAEFFDNYVVAEDGHNNISFGLGTPLITHSPAHRDRIDLAFSKGLYVFTQFILDHICTRRALGLPICTSNEQKRDLCQKFRGVYANLPKPFGSYDPKRYHVANKRLARQQISLANNFFHSMMLVYVDENPADGVTMDIWGTLEAAHEAIGSFFAMFDLFGQETDGFWAYQHRAFEIAVSNSPTSIDHGTLKLMLSRLQ</sequence>